<dbReference type="EMBL" id="BLXT01008617">
    <property type="protein sequence ID" value="GFO50599.1"/>
    <property type="molecule type" value="Genomic_DNA"/>
</dbReference>
<protein>
    <submittedName>
        <fullName evidence="1">Uncharacterized protein</fullName>
    </submittedName>
</protein>
<keyword evidence="2" id="KW-1185">Reference proteome</keyword>
<proteinExistence type="predicted"/>
<reference evidence="1 2" key="1">
    <citation type="journal article" date="2021" name="Elife">
        <title>Chloroplast acquisition without the gene transfer in kleptoplastic sea slugs, Plakobranchus ocellatus.</title>
        <authorList>
            <person name="Maeda T."/>
            <person name="Takahashi S."/>
            <person name="Yoshida T."/>
            <person name="Shimamura S."/>
            <person name="Takaki Y."/>
            <person name="Nagai Y."/>
            <person name="Toyoda A."/>
            <person name="Suzuki Y."/>
            <person name="Arimoto A."/>
            <person name="Ishii H."/>
            <person name="Satoh N."/>
            <person name="Nishiyama T."/>
            <person name="Hasebe M."/>
            <person name="Maruyama T."/>
            <person name="Minagawa J."/>
            <person name="Obokata J."/>
            <person name="Shigenobu S."/>
        </authorList>
    </citation>
    <scope>NUCLEOTIDE SEQUENCE [LARGE SCALE GENOMIC DNA]</scope>
</reference>
<gene>
    <name evidence="1" type="ORF">PoB_007710400</name>
</gene>
<dbReference type="Proteomes" id="UP000735302">
    <property type="component" value="Unassembled WGS sequence"/>
</dbReference>
<name>A0AAV4E2Y0_9GAST</name>
<sequence length="114" mass="13400">MWFTCFSQVTSDSQACSSLWRGAAGRIAWKSINHLHSRGKDRREIANKSKDKERTEGNKIVKFGQYYNLNKLFQFIRSIFDFIVKIITELQYLLKYPVCWRSKTMTVSVTPTRP</sequence>
<evidence type="ECO:0000313" key="2">
    <source>
        <dbReference type="Proteomes" id="UP000735302"/>
    </source>
</evidence>
<comment type="caution">
    <text evidence="1">The sequence shown here is derived from an EMBL/GenBank/DDBJ whole genome shotgun (WGS) entry which is preliminary data.</text>
</comment>
<evidence type="ECO:0000313" key="1">
    <source>
        <dbReference type="EMBL" id="GFO50599.1"/>
    </source>
</evidence>
<dbReference type="AlphaFoldDB" id="A0AAV4E2Y0"/>
<accession>A0AAV4E2Y0</accession>
<organism evidence="1 2">
    <name type="scientific">Plakobranchus ocellatus</name>
    <dbReference type="NCBI Taxonomy" id="259542"/>
    <lineage>
        <taxon>Eukaryota</taxon>
        <taxon>Metazoa</taxon>
        <taxon>Spiralia</taxon>
        <taxon>Lophotrochozoa</taxon>
        <taxon>Mollusca</taxon>
        <taxon>Gastropoda</taxon>
        <taxon>Heterobranchia</taxon>
        <taxon>Euthyneura</taxon>
        <taxon>Panpulmonata</taxon>
        <taxon>Sacoglossa</taxon>
        <taxon>Placobranchoidea</taxon>
        <taxon>Plakobranchidae</taxon>
        <taxon>Plakobranchus</taxon>
    </lineage>
</organism>